<dbReference type="Proteomes" id="UP000007882">
    <property type="component" value="Chromosome"/>
</dbReference>
<proteinExistence type="predicted"/>
<gene>
    <name evidence="1" type="ordered locus">AMIS_52290</name>
</gene>
<keyword evidence="2" id="KW-1185">Reference proteome</keyword>
<dbReference type="KEGG" id="ams:AMIS_52290"/>
<evidence type="ECO:0000313" key="1">
    <source>
        <dbReference type="EMBL" id="BAL90449.1"/>
    </source>
</evidence>
<sequence>MIRWWRRRPTPQPAGLPIERLAADLRRLLRLHGELAASAHAALCAHRLWAVEAAIGTRAIEAAIALGVRHPPPSRAAALTPAELSVLLAEVAAAGLALPGRFGQFTPDGRL</sequence>
<dbReference type="EMBL" id="AP012319">
    <property type="protein sequence ID" value="BAL90449.1"/>
    <property type="molecule type" value="Genomic_DNA"/>
</dbReference>
<dbReference type="PATRIC" id="fig|512565.3.peg.5224"/>
<evidence type="ECO:0000313" key="2">
    <source>
        <dbReference type="Proteomes" id="UP000007882"/>
    </source>
</evidence>
<dbReference type="AlphaFoldDB" id="I0HBR2"/>
<dbReference type="RefSeq" id="WP_014445337.1">
    <property type="nucleotide sequence ID" value="NC_017093.1"/>
</dbReference>
<dbReference type="STRING" id="512565.AMIS_52290"/>
<accession>I0HBR2</accession>
<name>I0HBR2_ACTM4</name>
<protein>
    <submittedName>
        <fullName evidence="1">Uncharacterized protein</fullName>
    </submittedName>
</protein>
<organism evidence="1 2">
    <name type="scientific">Actinoplanes missouriensis (strain ATCC 14538 / DSM 43046 / CBS 188.64 / JCM 3121 / NBRC 102363 / NCIMB 12654 / NRRL B-3342 / UNCC 431)</name>
    <dbReference type="NCBI Taxonomy" id="512565"/>
    <lineage>
        <taxon>Bacteria</taxon>
        <taxon>Bacillati</taxon>
        <taxon>Actinomycetota</taxon>
        <taxon>Actinomycetes</taxon>
        <taxon>Micromonosporales</taxon>
        <taxon>Micromonosporaceae</taxon>
        <taxon>Actinoplanes</taxon>
    </lineage>
</organism>
<dbReference type="HOGENOM" id="CLU_149127_0_0_11"/>
<dbReference type="OrthoDB" id="3297107at2"/>
<reference evidence="1 2" key="1">
    <citation type="submission" date="2012-02" db="EMBL/GenBank/DDBJ databases">
        <title>Complete genome sequence of Actinoplanes missouriensis 431 (= NBRC 102363).</title>
        <authorList>
            <person name="Ohnishi Y."/>
            <person name="Ishikawa J."/>
            <person name="Sekine M."/>
            <person name="Hosoyama A."/>
            <person name="Harada T."/>
            <person name="Narita H."/>
            <person name="Hata T."/>
            <person name="Konno Y."/>
            <person name="Tutikane K."/>
            <person name="Fujita N."/>
            <person name="Horinouchi S."/>
            <person name="Hayakawa M."/>
        </authorList>
    </citation>
    <scope>NUCLEOTIDE SEQUENCE [LARGE SCALE GENOMIC DNA]</scope>
    <source>
        <strain evidence="2">ATCC 14538 / DSM 43046 / CBS 188.64 / JCM 3121 / NBRC 102363 / NCIMB 12654 / NRRL B-3342 / UNCC 431</strain>
    </source>
</reference>